<dbReference type="Proteomes" id="UP001234989">
    <property type="component" value="Chromosome 3"/>
</dbReference>
<evidence type="ECO:0000313" key="1">
    <source>
        <dbReference type="EMBL" id="WMV21994.1"/>
    </source>
</evidence>
<gene>
    <name evidence="1" type="ORF">MTR67_015379</name>
</gene>
<sequence length="113" mass="12910">MLVQQLIGCCQRHLIFLQSTVKCWETRAYICSCYTKFARMKEYMDRVPTHGAFKRQTLPQSHRGGYSLVFEAATSVQSSSAYSNTQAGWAHAKIHHGLLQKMKVDVNSWRVGI</sequence>
<keyword evidence="2" id="KW-1185">Reference proteome</keyword>
<dbReference type="AlphaFoldDB" id="A0AAF0QLB5"/>
<evidence type="ECO:0000313" key="2">
    <source>
        <dbReference type="Proteomes" id="UP001234989"/>
    </source>
</evidence>
<proteinExistence type="predicted"/>
<accession>A0AAF0QLB5</accession>
<protein>
    <submittedName>
        <fullName evidence="1">Uncharacterized protein</fullName>
    </submittedName>
</protein>
<organism evidence="1 2">
    <name type="scientific">Solanum verrucosum</name>
    <dbReference type="NCBI Taxonomy" id="315347"/>
    <lineage>
        <taxon>Eukaryota</taxon>
        <taxon>Viridiplantae</taxon>
        <taxon>Streptophyta</taxon>
        <taxon>Embryophyta</taxon>
        <taxon>Tracheophyta</taxon>
        <taxon>Spermatophyta</taxon>
        <taxon>Magnoliopsida</taxon>
        <taxon>eudicotyledons</taxon>
        <taxon>Gunneridae</taxon>
        <taxon>Pentapetalae</taxon>
        <taxon>asterids</taxon>
        <taxon>lamiids</taxon>
        <taxon>Solanales</taxon>
        <taxon>Solanaceae</taxon>
        <taxon>Solanoideae</taxon>
        <taxon>Solaneae</taxon>
        <taxon>Solanum</taxon>
    </lineage>
</organism>
<reference evidence="1" key="1">
    <citation type="submission" date="2023-08" db="EMBL/GenBank/DDBJ databases">
        <title>A de novo genome assembly of Solanum verrucosum Schlechtendal, a Mexican diploid species geographically isolated from the other diploid A-genome species in potato relatives.</title>
        <authorList>
            <person name="Hosaka K."/>
        </authorList>
    </citation>
    <scope>NUCLEOTIDE SEQUENCE</scope>
    <source>
        <tissue evidence="1">Young leaves</tissue>
    </source>
</reference>
<dbReference type="EMBL" id="CP133614">
    <property type="protein sequence ID" value="WMV21994.1"/>
    <property type="molecule type" value="Genomic_DNA"/>
</dbReference>
<name>A0AAF0QLB5_SOLVR</name>